<dbReference type="Proteomes" id="UP000029223">
    <property type="component" value="Unassembled WGS sequence"/>
</dbReference>
<name>A0ABQ0JCL8_9VIBR</name>
<organism evidence="1 2">
    <name type="scientific">Vibrio variabilis</name>
    <dbReference type="NCBI Taxonomy" id="990271"/>
    <lineage>
        <taxon>Bacteria</taxon>
        <taxon>Pseudomonadati</taxon>
        <taxon>Pseudomonadota</taxon>
        <taxon>Gammaproteobacteria</taxon>
        <taxon>Vibrionales</taxon>
        <taxon>Vibrionaceae</taxon>
        <taxon>Vibrio</taxon>
    </lineage>
</organism>
<reference evidence="2" key="2">
    <citation type="submission" date="2014-09" db="EMBL/GenBank/DDBJ databases">
        <authorList>
            <consortium name="NBRP consortium"/>
            <person name="Sawabe T."/>
            <person name="Meirelles P."/>
            <person name="Nakanishi M."/>
            <person name="Sayaka M."/>
            <person name="Hattori M."/>
            <person name="Ohkuma M."/>
        </authorList>
    </citation>
    <scope>NUCLEOTIDE SEQUENCE [LARGE SCALE GENOMIC DNA]</scope>
    <source>
        <strain evidence="2">JCM 19239</strain>
    </source>
</reference>
<dbReference type="EMBL" id="BBMS01000019">
    <property type="protein sequence ID" value="GAL26500.1"/>
    <property type="molecule type" value="Genomic_DNA"/>
</dbReference>
<keyword evidence="2" id="KW-1185">Reference proteome</keyword>
<gene>
    <name evidence="1" type="ORF">JCM19239_5335</name>
</gene>
<protein>
    <submittedName>
        <fullName evidence="1">Uncharacterized protein</fullName>
    </submittedName>
</protein>
<evidence type="ECO:0000313" key="2">
    <source>
        <dbReference type="Proteomes" id="UP000029223"/>
    </source>
</evidence>
<sequence length="47" mass="5455">MTASVVHSTCGQFLLDLLLISRAYVLRIEFWYGHDQARSFALRVELQ</sequence>
<evidence type="ECO:0000313" key="1">
    <source>
        <dbReference type="EMBL" id="GAL26500.1"/>
    </source>
</evidence>
<comment type="caution">
    <text evidence="1">The sequence shown here is derived from an EMBL/GenBank/DDBJ whole genome shotgun (WGS) entry which is preliminary data.</text>
</comment>
<proteinExistence type="predicted"/>
<accession>A0ABQ0JCL8</accession>
<reference evidence="2" key="1">
    <citation type="submission" date="2014-09" db="EMBL/GenBank/DDBJ databases">
        <title>Vibrio variabilis JCM 19239. (C206) whole genome shotgun sequence.</title>
        <authorList>
            <person name="Sawabe T."/>
            <person name="Meirelles P."/>
            <person name="Nakanishi M."/>
            <person name="Sayaka M."/>
            <person name="Hattori M."/>
            <person name="Ohkuma M."/>
        </authorList>
    </citation>
    <scope>NUCLEOTIDE SEQUENCE [LARGE SCALE GENOMIC DNA]</scope>
    <source>
        <strain evidence="2">JCM 19239</strain>
    </source>
</reference>